<dbReference type="PANTHER" id="PTHR11346">
    <property type="entry name" value="GALECTIN"/>
    <property type="match status" value="1"/>
</dbReference>
<dbReference type="Proteomes" id="UP000001646">
    <property type="component" value="Unplaced"/>
</dbReference>
<dbReference type="InParanoid" id="H9GFX4"/>
<dbReference type="InterPro" id="IPR013320">
    <property type="entry name" value="ConA-like_dom_sf"/>
</dbReference>
<reference evidence="5" key="2">
    <citation type="submission" date="2025-08" db="UniProtKB">
        <authorList>
            <consortium name="Ensembl"/>
        </authorList>
    </citation>
    <scope>IDENTIFICATION</scope>
</reference>
<dbReference type="CDD" id="cd00070">
    <property type="entry name" value="GLECT"/>
    <property type="match status" value="2"/>
</dbReference>
<dbReference type="Bgee" id="ENSACAG00000009950">
    <property type="expression patterns" value="Expressed in kidney and 2 other cell types or tissues"/>
</dbReference>
<dbReference type="FunFam" id="2.60.120.200:FF:000124">
    <property type="entry name" value="Galectin-4"/>
    <property type="match status" value="2"/>
</dbReference>
<gene>
    <name evidence="5" type="primary">LGALS4</name>
</gene>
<dbReference type="Gene3D" id="2.60.120.200">
    <property type="match status" value="2"/>
</dbReference>
<dbReference type="eggNOG" id="KOG3587">
    <property type="taxonomic scope" value="Eukaryota"/>
</dbReference>
<dbReference type="GeneID" id="100567030"/>
<evidence type="ECO:0000259" key="4">
    <source>
        <dbReference type="PROSITE" id="PS51304"/>
    </source>
</evidence>
<proteinExistence type="predicted"/>
<dbReference type="GeneTree" id="ENSGT00940000160378"/>
<dbReference type="SMART" id="SM00908">
    <property type="entry name" value="Gal-bind_lectin"/>
    <property type="match status" value="2"/>
</dbReference>
<evidence type="ECO:0000256" key="3">
    <source>
        <dbReference type="RuleBase" id="RU102079"/>
    </source>
</evidence>
<dbReference type="Pfam" id="PF00337">
    <property type="entry name" value="Gal-bind_lectin"/>
    <property type="match status" value="2"/>
</dbReference>
<dbReference type="GO" id="GO:0002780">
    <property type="term" value="P:antibacterial peptide biosynthetic process"/>
    <property type="evidence" value="ECO:0007669"/>
    <property type="project" value="Ensembl"/>
</dbReference>
<dbReference type="PROSITE" id="PS51304">
    <property type="entry name" value="GALECTIN"/>
    <property type="match status" value="2"/>
</dbReference>
<dbReference type="SMART" id="SM00276">
    <property type="entry name" value="GLECT"/>
    <property type="match status" value="2"/>
</dbReference>
<sequence>MPAYIPWAIKVLSHIFPVFPPASLLDPAQKHDHCNAMSYVPAPGYMPAFNPVLPYNQPIPGGLRPGMSIYVQGKVPHHTKRFRVNFACAPHEGADIALHFNPRFDGKDKVVLNTFHGGKWGKEEHQSMPLHKDQHFEIVFIVNNSGYQILVNRNPFCNYNHRIPPERVQVVSADGDLDLQSVTVLGGGMMGGMPGQQPMAIPGMGPGYPPSNLPMMSNPAAYHPQVPYVGNLPGGLGAKKTIVVRGFIPQDAKRFCINFKAGQEIALHINPRLDERVVVRNSFLGGRWGPEERELSVNPFQRGQYFDLSIRCGNQQFKIFIDGQPLFNYKHRFHNFQHINTLEIDGDVMLSYVQS</sequence>
<dbReference type="Ensembl" id="ENSACAT00000010033.4">
    <property type="protein sequence ID" value="ENSACAP00000009832.4"/>
    <property type="gene ID" value="ENSACAG00000009950.4"/>
</dbReference>
<dbReference type="AlphaFoldDB" id="H9GFX4"/>
<dbReference type="GO" id="GO:0016936">
    <property type="term" value="F:galactoside binding"/>
    <property type="evidence" value="ECO:0007669"/>
    <property type="project" value="Ensembl"/>
</dbReference>
<reference evidence="5" key="3">
    <citation type="submission" date="2025-09" db="UniProtKB">
        <authorList>
            <consortium name="Ensembl"/>
        </authorList>
    </citation>
    <scope>IDENTIFICATION</scope>
</reference>
<name>H9GFX4_ANOCA</name>
<dbReference type="GO" id="GO:0005615">
    <property type="term" value="C:extracellular space"/>
    <property type="evidence" value="ECO:0007669"/>
    <property type="project" value="Ensembl"/>
</dbReference>
<evidence type="ECO:0000256" key="2">
    <source>
        <dbReference type="ARBA" id="ARBA00022737"/>
    </source>
</evidence>
<dbReference type="HOGENOM" id="CLU_037794_1_0_1"/>
<organism evidence="5 6">
    <name type="scientific">Anolis carolinensis</name>
    <name type="common">Green anole</name>
    <name type="synonym">American chameleon</name>
    <dbReference type="NCBI Taxonomy" id="28377"/>
    <lineage>
        <taxon>Eukaryota</taxon>
        <taxon>Metazoa</taxon>
        <taxon>Chordata</taxon>
        <taxon>Craniata</taxon>
        <taxon>Vertebrata</taxon>
        <taxon>Euteleostomi</taxon>
        <taxon>Lepidosauria</taxon>
        <taxon>Squamata</taxon>
        <taxon>Bifurcata</taxon>
        <taxon>Unidentata</taxon>
        <taxon>Episquamata</taxon>
        <taxon>Toxicofera</taxon>
        <taxon>Iguania</taxon>
        <taxon>Dactyloidae</taxon>
        <taxon>Anolis</taxon>
    </lineage>
</organism>
<feature type="domain" description="Galectin" evidence="4">
    <location>
        <begin position="55"/>
        <end position="185"/>
    </location>
</feature>
<dbReference type="InterPro" id="IPR001079">
    <property type="entry name" value="Galectin_CRD"/>
</dbReference>
<evidence type="ECO:0000313" key="5">
    <source>
        <dbReference type="Ensembl" id="ENSACAP00000009832.4"/>
    </source>
</evidence>
<feature type="domain" description="Galectin" evidence="4">
    <location>
        <begin position="228"/>
        <end position="355"/>
    </location>
</feature>
<keyword evidence="6" id="KW-1185">Reference proteome</keyword>
<dbReference type="SUPFAM" id="SSF49899">
    <property type="entry name" value="Concanavalin A-like lectins/glucanases"/>
    <property type="match status" value="2"/>
</dbReference>
<dbReference type="GO" id="GO:0030246">
    <property type="term" value="F:carbohydrate binding"/>
    <property type="evidence" value="ECO:0000318"/>
    <property type="project" value="GO_Central"/>
</dbReference>
<protein>
    <recommendedName>
        <fullName evidence="3">Galectin</fullName>
    </recommendedName>
</protein>
<evidence type="ECO:0000313" key="6">
    <source>
        <dbReference type="Proteomes" id="UP000001646"/>
    </source>
</evidence>
<keyword evidence="1 3" id="KW-0430">Lectin</keyword>
<keyword evidence="2" id="KW-0677">Repeat</keyword>
<evidence type="ECO:0000256" key="1">
    <source>
        <dbReference type="ARBA" id="ARBA00022734"/>
    </source>
</evidence>
<reference evidence="5" key="1">
    <citation type="submission" date="2009-12" db="EMBL/GenBank/DDBJ databases">
        <title>The Genome Sequence of Anolis carolinensis (Green Anole Lizard).</title>
        <authorList>
            <consortium name="The Genome Sequencing Platform"/>
            <person name="Di Palma F."/>
            <person name="Alfoldi J."/>
            <person name="Heiman D."/>
            <person name="Young S."/>
            <person name="Grabherr M."/>
            <person name="Johnson J."/>
            <person name="Lander E.S."/>
            <person name="Lindblad-Toh K."/>
        </authorList>
    </citation>
    <scope>NUCLEOTIDE SEQUENCE [LARGE SCALE GENOMIC DNA]</scope>
    <source>
        <strain evidence="5">JBL SC #1</strain>
    </source>
</reference>
<dbReference type="RefSeq" id="XP_008120447.2">
    <property type="nucleotide sequence ID" value="XM_008122240.2"/>
</dbReference>
<dbReference type="STRING" id="28377.ENSACAP00000009832"/>
<dbReference type="InterPro" id="IPR044156">
    <property type="entry name" value="Galectin-like"/>
</dbReference>
<dbReference type="PANTHER" id="PTHR11346:SF32">
    <property type="entry name" value="GALECTIN-4"/>
    <property type="match status" value="1"/>
</dbReference>
<accession>H9GFX4</accession>